<gene>
    <name evidence="3" type="ORF">GMBLW1_44680</name>
</gene>
<keyword evidence="4" id="KW-1185">Reference proteome</keyword>
<name>A0A6C2YUY1_9BACT</name>
<dbReference type="KEGG" id="tim:GMBLW1_44680"/>
<feature type="region of interest" description="Disordered" evidence="1">
    <location>
        <begin position="141"/>
        <end position="176"/>
    </location>
</feature>
<dbReference type="EMBL" id="LR586016">
    <property type="protein sequence ID" value="VIP04725.1"/>
    <property type="molecule type" value="Genomic_DNA"/>
</dbReference>
<feature type="compositionally biased region" description="Polar residues" evidence="1">
    <location>
        <begin position="154"/>
        <end position="166"/>
    </location>
</feature>
<evidence type="ECO:0000313" key="4">
    <source>
        <dbReference type="Proteomes" id="UP000464378"/>
    </source>
</evidence>
<feature type="domain" description="Probable zinc-binding" evidence="2">
    <location>
        <begin position="90"/>
        <end position="138"/>
    </location>
</feature>
<evidence type="ECO:0000313" key="3">
    <source>
        <dbReference type="EMBL" id="VIP04725.1"/>
    </source>
</evidence>
<accession>A0A6C2YUY1</accession>
<dbReference type="RefSeq" id="WP_162659768.1">
    <property type="nucleotide sequence ID" value="NZ_LR593887.1"/>
</dbReference>
<evidence type="ECO:0000256" key="1">
    <source>
        <dbReference type="SAM" id="MobiDB-lite"/>
    </source>
</evidence>
<dbReference type="InterPro" id="IPR025306">
    <property type="entry name" value="Zn-bnd_dom_prob"/>
</dbReference>
<dbReference type="Proteomes" id="UP000464378">
    <property type="component" value="Chromosome"/>
</dbReference>
<proteinExistence type="predicted"/>
<organism evidence="3">
    <name type="scientific">Tuwongella immobilis</name>
    <dbReference type="NCBI Taxonomy" id="692036"/>
    <lineage>
        <taxon>Bacteria</taxon>
        <taxon>Pseudomonadati</taxon>
        <taxon>Planctomycetota</taxon>
        <taxon>Planctomycetia</taxon>
        <taxon>Gemmatales</taxon>
        <taxon>Gemmataceae</taxon>
        <taxon>Tuwongella</taxon>
    </lineage>
</organism>
<dbReference type="AlphaFoldDB" id="A0A6C2YUY1"/>
<dbReference type="Pfam" id="PF13451">
    <property type="entry name" value="zf_Tbcl"/>
    <property type="match status" value="1"/>
</dbReference>
<dbReference type="EMBL" id="LR593887">
    <property type="protein sequence ID" value="VTS06809.1"/>
    <property type="molecule type" value="Genomic_DNA"/>
</dbReference>
<feature type="compositionally biased region" description="Basic and acidic residues" evidence="1">
    <location>
        <begin position="167"/>
        <end position="176"/>
    </location>
</feature>
<reference evidence="3" key="1">
    <citation type="submission" date="2019-04" db="EMBL/GenBank/DDBJ databases">
        <authorList>
            <consortium name="Science for Life Laboratories"/>
        </authorList>
    </citation>
    <scope>NUCLEOTIDE SEQUENCE</scope>
    <source>
        <strain evidence="3">MBLW1</strain>
    </source>
</reference>
<dbReference type="InParanoid" id="A0A6C2YUY1"/>
<sequence length="176" mass="20433">MNAKPSEMLLCPCCGERRAVADTRLLQAEAEWLATGAIDTRRPPGWSVEEARAGQCQWACIRCFETGQALEGRPALQMWCDSSPYFAFLDTEHQCIDCGQRFVFAAAEQRFWYETLQFWVQSRPKRCIPCRRARRARRRIARQEQVRRQQQNQTVPSTAVPDTSIASRDEQFEREN</sequence>
<evidence type="ECO:0000259" key="2">
    <source>
        <dbReference type="Pfam" id="PF13451"/>
    </source>
</evidence>
<protein>
    <recommendedName>
        <fullName evidence="2">Probable zinc-binding domain-containing protein</fullName>
    </recommendedName>
</protein>